<dbReference type="AlphaFoldDB" id="A0A0B7FM15"/>
<accession>A0A0B7FM15</accession>
<evidence type="ECO:0000313" key="3">
    <source>
        <dbReference type="Proteomes" id="UP000059188"/>
    </source>
</evidence>
<organism evidence="2 3">
    <name type="scientific">Thanatephorus cucumeris (strain AG1-IB / isolate 7/3/14)</name>
    <name type="common">Lettuce bottom rot fungus</name>
    <name type="synonym">Rhizoctonia solani</name>
    <dbReference type="NCBI Taxonomy" id="1108050"/>
    <lineage>
        <taxon>Eukaryota</taxon>
        <taxon>Fungi</taxon>
        <taxon>Dikarya</taxon>
        <taxon>Basidiomycota</taxon>
        <taxon>Agaricomycotina</taxon>
        <taxon>Agaricomycetes</taxon>
        <taxon>Cantharellales</taxon>
        <taxon>Ceratobasidiaceae</taxon>
        <taxon>Rhizoctonia</taxon>
        <taxon>Rhizoctonia solani AG-1</taxon>
    </lineage>
</organism>
<reference evidence="2 3" key="1">
    <citation type="submission" date="2014-11" db="EMBL/GenBank/DDBJ databases">
        <authorList>
            <person name="Wibberg Daniel"/>
        </authorList>
    </citation>
    <scope>NUCLEOTIDE SEQUENCE [LARGE SCALE GENOMIC DNA]</scope>
    <source>
        <strain evidence="2">Rhizoctonia solani AG1-IB 7/3/14</strain>
    </source>
</reference>
<dbReference type="OrthoDB" id="3179422at2759"/>
<gene>
    <name evidence="2" type="ORF">RSOLAG1IB_08999</name>
</gene>
<keyword evidence="3" id="KW-1185">Reference proteome</keyword>
<evidence type="ECO:0000256" key="1">
    <source>
        <dbReference type="SAM" id="MobiDB-lite"/>
    </source>
</evidence>
<dbReference type="Proteomes" id="UP000059188">
    <property type="component" value="Unassembled WGS sequence"/>
</dbReference>
<name>A0A0B7FM15_THACB</name>
<sequence length="164" mass="18195">MMMQGTLQHLPAITDEPMSYGYSNWDRLIACRDIGVQSKEHLNRSRAEMNGSMPATGPFNNSVDLNDPLFFHPQHPRSAENFDLGEFDLGHPAMGGKPPAIPQRLYPAYQLPGLNYGMRPDGSVLVSTRYTYPAPNKRSMEAAQQDVPVAGAPNKKRRLTDPAN</sequence>
<dbReference type="EMBL" id="LN679136">
    <property type="protein sequence ID" value="CEL59001.1"/>
    <property type="molecule type" value="Genomic_DNA"/>
</dbReference>
<proteinExistence type="predicted"/>
<feature type="region of interest" description="Disordered" evidence="1">
    <location>
        <begin position="136"/>
        <end position="164"/>
    </location>
</feature>
<evidence type="ECO:0000313" key="2">
    <source>
        <dbReference type="EMBL" id="CEL59001.1"/>
    </source>
</evidence>
<protein>
    <submittedName>
        <fullName evidence="2">Uncharacterized protein</fullName>
    </submittedName>
</protein>